<evidence type="ECO:0000256" key="4">
    <source>
        <dbReference type="ARBA" id="ARBA00022989"/>
    </source>
</evidence>
<name>A0AA88DPG2_FICCA</name>
<dbReference type="InterPro" id="IPR022764">
    <property type="entry name" value="Peptidase_S54_rhomboid_dom"/>
</dbReference>
<dbReference type="EMBL" id="BTGU01000082">
    <property type="protein sequence ID" value="GMN58900.1"/>
    <property type="molecule type" value="Genomic_DNA"/>
</dbReference>
<gene>
    <name evidence="7" type="ORF">TIFTF001_027995</name>
</gene>
<dbReference type="Pfam" id="PF01694">
    <property type="entry name" value="Rhomboid"/>
    <property type="match status" value="1"/>
</dbReference>
<sequence length="343" mass="37421">MAASPPPLWVWVTGPQGGSHSHERVHFRLFSAPRPPLHLSPQFLLAEQKLGRLEHGPRLRDSLQSASWARFCLFGEGENGIDFEGNQGKSDSKTSSPSPFDERRWTNALLALNVVVYIAQVATKGKLMFWGAKINELVDEGQLWRLVTSAFLHANVGHLLVNCYSLNAVGPSVEKISGTGRYLAVYLASAIASSTMSYFFSNDAAVGASGAIFGLVGSTAMFLMRHRSQVGGGKRELQHIVNVIALNMVCPHSRTMYQLHELTSPLGLSQRVGERGLDRSSQVIGLLSEGIDNWGHLGGLLGGGAASWLLGPVWDYESPSPDGRRVFADKAPIFYLINRNKRS</sequence>
<proteinExistence type="inferred from homology"/>
<keyword evidence="8" id="KW-1185">Reference proteome</keyword>
<accession>A0AA88DPG2</accession>
<dbReference type="PANTHER" id="PTHR43731:SF26">
    <property type="entry name" value="RHOMBOID-LIKE PROTEIN 10, CHLOROPLASTIC"/>
    <property type="match status" value="1"/>
</dbReference>
<dbReference type="InterPro" id="IPR050925">
    <property type="entry name" value="Rhomboid_protease_S54"/>
</dbReference>
<keyword evidence="5" id="KW-0472">Membrane</keyword>
<dbReference type="GO" id="GO:0004252">
    <property type="term" value="F:serine-type endopeptidase activity"/>
    <property type="evidence" value="ECO:0007669"/>
    <property type="project" value="InterPro"/>
</dbReference>
<dbReference type="Gene3D" id="1.20.1540.10">
    <property type="entry name" value="Rhomboid-like"/>
    <property type="match status" value="1"/>
</dbReference>
<evidence type="ECO:0000256" key="5">
    <source>
        <dbReference type="ARBA" id="ARBA00023136"/>
    </source>
</evidence>
<dbReference type="SUPFAM" id="SSF144091">
    <property type="entry name" value="Rhomboid-like"/>
    <property type="match status" value="1"/>
</dbReference>
<comment type="similarity">
    <text evidence="2">Belongs to the peptidase S54 family.</text>
</comment>
<dbReference type="PANTHER" id="PTHR43731">
    <property type="entry name" value="RHOMBOID PROTEASE"/>
    <property type="match status" value="1"/>
</dbReference>
<evidence type="ECO:0000313" key="7">
    <source>
        <dbReference type="EMBL" id="GMN58900.1"/>
    </source>
</evidence>
<dbReference type="InterPro" id="IPR035952">
    <property type="entry name" value="Rhomboid-like_sf"/>
</dbReference>
<protein>
    <recommendedName>
        <fullName evidence="6">Peptidase S54 rhomboid domain-containing protein</fullName>
    </recommendedName>
</protein>
<comment type="caution">
    <text evidence="7">The sequence shown here is derived from an EMBL/GenBank/DDBJ whole genome shotgun (WGS) entry which is preliminary data.</text>
</comment>
<feature type="domain" description="Peptidase S54 rhomboid" evidence="6">
    <location>
        <begin position="141"/>
        <end position="249"/>
    </location>
</feature>
<evidence type="ECO:0000256" key="3">
    <source>
        <dbReference type="ARBA" id="ARBA00022692"/>
    </source>
</evidence>
<evidence type="ECO:0000256" key="2">
    <source>
        <dbReference type="ARBA" id="ARBA00009045"/>
    </source>
</evidence>
<evidence type="ECO:0000259" key="6">
    <source>
        <dbReference type="Pfam" id="PF01694"/>
    </source>
</evidence>
<dbReference type="AlphaFoldDB" id="A0AA88DPG2"/>
<evidence type="ECO:0000313" key="8">
    <source>
        <dbReference type="Proteomes" id="UP001187192"/>
    </source>
</evidence>
<evidence type="ECO:0000256" key="1">
    <source>
        <dbReference type="ARBA" id="ARBA00004141"/>
    </source>
</evidence>
<keyword evidence="3" id="KW-0812">Transmembrane</keyword>
<reference evidence="7" key="1">
    <citation type="submission" date="2023-07" db="EMBL/GenBank/DDBJ databases">
        <title>draft genome sequence of fig (Ficus carica).</title>
        <authorList>
            <person name="Takahashi T."/>
            <person name="Nishimura K."/>
        </authorList>
    </citation>
    <scope>NUCLEOTIDE SEQUENCE</scope>
</reference>
<keyword evidence="4" id="KW-1133">Transmembrane helix</keyword>
<organism evidence="7 8">
    <name type="scientific">Ficus carica</name>
    <name type="common">Common fig</name>
    <dbReference type="NCBI Taxonomy" id="3494"/>
    <lineage>
        <taxon>Eukaryota</taxon>
        <taxon>Viridiplantae</taxon>
        <taxon>Streptophyta</taxon>
        <taxon>Embryophyta</taxon>
        <taxon>Tracheophyta</taxon>
        <taxon>Spermatophyta</taxon>
        <taxon>Magnoliopsida</taxon>
        <taxon>eudicotyledons</taxon>
        <taxon>Gunneridae</taxon>
        <taxon>Pentapetalae</taxon>
        <taxon>rosids</taxon>
        <taxon>fabids</taxon>
        <taxon>Rosales</taxon>
        <taxon>Moraceae</taxon>
        <taxon>Ficeae</taxon>
        <taxon>Ficus</taxon>
    </lineage>
</organism>
<dbReference type="GO" id="GO:0031969">
    <property type="term" value="C:chloroplast membrane"/>
    <property type="evidence" value="ECO:0007669"/>
    <property type="project" value="TreeGrafter"/>
</dbReference>
<dbReference type="Proteomes" id="UP001187192">
    <property type="component" value="Unassembled WGS sequence"/>
</dbReference>
<comment type="subcellular location">
    <subcellularLocation>
        <location evidence="1">Membrane</location>
        <topology evidence="1">Multi-pass membrane protein</topology>
    </subcellularLocation>
</comment>